<dbReference type="Gene3D" id="2.60.200.20">
    <property type="match status" value="1"/>
</dbReference>
<proteinExistence type="predicted"/>
<protein>
    <submittedName>
        <fullName evidence="2">Unannotated protein</fullName>
    </submittedName>
</protein>
<evidence type="ECO:0000313" key="3">
    <source>
        <dbReference type="EMBL" id="CAB4652166.1"/>
    </source>
</evidence>
<dbReference type="SMART" id="SM00240">
    <property type="entry name" value="FHA"/>
    <property type="match status" value="1"/>
</dbReference>
<accession>A0A6J6KME7</accession>
<dbReference type="InterPro" id="IPR050923">
    <property type="entry name" value="Cell_Proc_Reg/RNA_Proc"/>
</dbReference>
<feature type="domain" description="FHA" evidence="1">
    <location>
        <begin position="73"/>
        <end position="122"/>
    </location>
</feature>
<dbReference type="InterPro" id="IPR000253">
    <property type="entry name" value="FHA_dom"/>
</dbReference>
<sequence>MSGHGDEPELTKAVSLESDATGVIPVASDPETGELGAIDAAKIANLASGSAHLVVRRGAMEGMQFPLLPNEQMTIGRSSDSKVFLDDVTVSRKHAAVSLVGSEWILSDSGSLNGTYVNKHRVTTTALVNGDELQIGKFRFVFVLAPTAGQ</sequence>
<dbReference type="AlphaFoldDB" id="A0A6J6KME7"/>
<dbReference type="SUPFAM" id="SSF49879">
    <property type="entry name" value="SMAD/FHA domain"/>
    <property type="match status" value="1"/>
</dbReference>
<dbReference type="EMBL" id="CAEZWD010000089">
    <property type="protein sequence ID" value="CAB4652166.1"/>
    <property type="molecule type" value="Genomic_DNA"/>
</dbReference>
<dbReference type="EMBL" id="CAEZWI010000044">
    <property type="protein sequence ID" value="CAB4650732.1"/>
    <property type="molecule type" value="Genomic_DNA"/>
</dbReference>
<dbReference type="PROSITE" id="PS50006">
    <property type="entry name" value="FHA_DOMAIN"/>
    <property type="match status" value="1"/>
</dbReference>
<evidence type="ECO:0000313" key="2">
    <source>
        <dbReference type="EMBL" id="CAB4650732.1"/>
    </source>
</evidence>
<dbReference type="InterPro" id="IPR008984">
    <property type="entry name" value="SMAD_FHA_dom_sf"/>
</dbReference>
<name>A0A6J6KME7_9ZZZZ</name>
<dbReference type="Pfam" id="PF00498">
    <property type="entry name" value="FHA"/>
    <property type="match status" value="1"/>
</dbReference>
<evidence type="ECO:0000259" key="1">
    <source>
        <dbReference type="PROSITE" id="PS50006"/>
    </source>
</evidence>
<reference evidence="2" key="1">
    <citation type="submission" date="2020-05" db="EMBL/GenBank/DDBJ databases">
        <authorList>
            <person name="Chiriac C."/>
            <person name="Salcher M."/>
            <person name="Ghai R."/>
            <person name="Kavagutti S V."/>
        </authorList>
    </citation>
    <scope>NUCLEOTIDE SEQUENCE</scope>
</reference>
<organism evidence="2">
    <name type="scientific">freshwater metagenome</name>
    <dbReference type="NCBI Taxonomy" id="449393"/>
    <lineage>
        <taxon>unclassified sequences</taxon>
        <taxon>metagenomes</taxon>
        <taxon>ecological metagenomes</taxon>
    </lineage>
</organism>
<dbReference type="PANTHER" id="PTHR23308">
    <property type="entry name" value="NUCLEAR INHIBITOR OF PROTEIN PHOSPHATASE-1"/>
    <property type="match status" value="1"/>
</dbReference>
<gene>
    <name evidence="3" type="ORF">UFOPK2171_00726</name>
    <name evidence="2" type="ORF">UFOPK2237_00494</name>
</gene>